<comment type="subcellular location">
    <subcellularLocation>
        <location evidence="1">Cell inner membrane</location>
        <topology evidence="1">Multi-pass membrane protein</topology>
    </subcellularLocation>
</comment>
<dbReference type="STRING" id="163.SAMN04487775_10177"/>
<dbReference type="InterPro" id="IPR003445">
    <property type="entry name" value="Cat_transpt"/>
</dbReference>
<name>A0A1H9GIN3_9SPIR</name>
<dbReference type="GO" id="GO:0005886">
    <property type="term" value="C:plasma membrane"/>
    <property type="evidence" value="ECO:0007669"/>
    <property type="project" value="UniProtKB-SubCell"/>
</dbReference>
<dbReference type="GO" id="GO:0046872">
    <property type="term" value="F:metal ion binding"/>
    <property type="evidence" value="ECO:0007669"/>
    <property type="project" value="UniProtKB-KW"/>
</dbReference>
<feature type="transmembrane region" description="Helical" evidence="13">
    <location>
        <begin position="235"/>
        <end position="260"/>
    </location>
</feature>
<keyword evidence="11 13" id="KW-0472">Membrane</keyword>
<keyword evidence="5" id="KW-0997">Cell inner membrane</keyword>
<evidence type="ECO:0000256" key="10">
    <source>
        <dbReference type="ARBA" id="ARBA00023065"/>
    </source>
</evidence>
<dbReference type="Pfam" id="PF02386">
    <property type="entry name" value="TrkH"/>
    <property type="match status" value="1"/>
</dbReference>
<keyword evidence="7 13" id="KW-0812">Transmembrane</keyword>
<dbReference type="PIRSF" id="PIRSF006247">
    <property type="entry name" value="TrkH"/>
    <property type="match status" value="1"/>
</dbReference>
<dbReference type="OrthoDB" id="9810952at2"/>
<evidence type="ECO:0000256" key="2">
    <source>
        <dbReference type="ARBA" id="ARBA00009137"/>
    </source>
</evidence>
<evidence type="ECO:0000256" key="6">
    <source>
        <dbReference type="ARBA" id="ARBA00022538"/>
    </source>
</evidence>
<evidence type="ECO:0000256" key="7">
    <source>
        <dbReference type="ARBA" id="ARBA00022692"/>
    </source>
</evidence>
<feature type="transmembrane region" description="Helical" evidence="13">
    <location>
        <begin position="70"/>
        <end position="91"/>
    </location>
</feature>
<dbReference type="RefSeq" id="WP_074643604.1">
    <property type="nucleotide sequence ID" value="NZ_AP025286.1"/>
</dbReference>
<dbReference type="eggNOG" id="COG0168">
    <property type="taxonomic scope" value="Bacteria"/>
</dbReference>
<keyword evidence="12" id="KW-0479">Metal-binding</keyword>
<evidence type="ECO:0000256" key="13">
    <source>
        <dbReference type="SAM" id="Phobius"/>
    </source>
</evidence>
<dbReference type="Proteomes" id="UP000182360">
    <property type="component" value="Unassembled WGS sequence"/>
</dbReference>
<evidence type="ECO:0000256" key="1">
    <source>
        <dbReference type="ARBA" id="ARBA00004429"/>
    </source>
</evidence>
<evidence type="ECO:0000256" key="9">
    <source>
        <dbReference type="ARBA" id="ARBA00022989"/>
    </source>
</evidence>
<feature type="binding site" evidence="12">
    <location>
        <position position="431"/>
    </location>
    <ligand>
        <name>K(+)</name>
        <dbReference type="ChEBI" id="CHEBI:29103"/>
    </ligand>
</feature>
<dbReference type="InterPro" id="IPR004772">
    <property type="entry name" value="TrkH"/>
</dbReference>
<feature type="transmembrane region" description="Helical" evidence="13">
    <location>
        <begin position="331"/>
        <end position="353"/>
    </location>
</feature>
<feature type="binding site" evidence="12">
    <location>
        <position position="314"/>
    </location>
    <ligand>
        <name>K(+)</name>
        <dbReference type="ChEBI" id="CHEBI:29103"/>
    </ligand>
</feature>
<reference evidence="14 15" key="1">
    <citation type="submission" date="2016-10" db="EMBL/GenBank/DDBJ databases">
        <authorList>
            <person name="de Groot N.N."/>
        </authorList>
    </citation>
    <scope>NUCLEOTIDE SEQUENCE [LARGE SCALE GENOMIC DNA]</scope>
    <source>
        <strain evidence="14 15">B25</strain>
    </source>
</reference>
<keyword evidence="6" id="KW-0633">Potassium transport</keyword>
<keyword evidence="8 12" id="KW-0630">Potassium</keyword>
<evidence type="ECO:0000313" key="14">
    <source>
        <dbReference type="EMBL" id="SEQ49941.1"/>
    </source>
</evidence>
<keyword evidence="4" id="KW-1003">Cell membrane</keyword>
<evidence type="ECO:0000256" key="12">
    <source>
        <dbReference type="PIRSR" id="PIRSR006247-1"/>
    </source>
</evidence>
<feature type="transmembrane region" description="Helical" evidence="13">
    <location>
        <begin position="389"/>
        <end position="410"/>
    </location>
</feature>
<evidence type="ECO:0000256" key="3">
    <source>
        <dbReference type="ARBA" id="ARBA00022448"/>
    </source>
</evidence>
<evidence type="ECO:0000256" key="8">
    <source>
        <dbReference type="ARBA" id="ARBA00022958"/>
    </source>
</evidence>
<feature type="transmembrane region" description="Helical" evidence="13">
    <location>
        <begin position="136"/>
        <end position="161"/>
    </location>
</feature>
<proteinExistence type="inferred from homology"/>
<feature type="transmembrane region" description="Helical" evidence="13">
    <location>
        <begin position="182"/>
        <end position="202"/>
    </location>
</feature>
<dbReference type="EMBL" id="FOFU01000005">
    <property type="protein sequence ID" value="SEQ49941.1"/>
    <property type="molecule type" value="Genomic_DNA"/>
</dbReference>
<dbReference type="AlphaFoldDB" id="A0A1H9GIN3"/>
<evidence type="ECO:0000256" key="5">
    <source>
        <dbReference type="ARBA" id="ARBA00022519"/>
    </source>
</evidence>
<gene>
    <name evidence="14" type="ORF">SAMN04487977_10514</name>
</gene>
<dbReference type="PANTHER" id="PTHR32024">
    <property type="entry name" value="TRK SYSTEM POTASSIUM UPTAKE PROTEIN TRKG-RELATED"/>
    <property type="match status" value="1"/>
</dbReference>
<sequence>MFVISFLKIASILLSIVGVLFAIPLGFAFYYGESQVYLPFIIPMAVSFVFVAAVNFPTRHRKITMNTRQTFLIVALSWVVVSLMGAVPLYFSGSIPRFVDALFESVSGFSTTGSTILSEIETLPKSINMLRCLTHWIGGMGIVTLTVALLPLLGVGGFQLIKAETTGPEKGKVTARITTTAKILWLIYLGFTVAEAIALKIAGMTFTDALSHAFATLGTGGFSTRNSSIGAYNSVAIDVIIMIFMFLSGINFSLYFYIITRKFRDIGTNSEFKAYLVIIFALIIAVTISLMGYYGSVGKSLRYSSFQVVSLMTTTGFSTADFMQWPAVSQFLLFVTFFIGGCSGSTSGGIKVIRWLVLGKQVQNETRKMLHPHGVFSIRLNGRPGRKDIVFNVAAFMVVYFGLVAVTTFVGCLGNLDVWSSFTGALSMVGNIGPGYALLGPTENFGFLPDFVKYWYSFAMLAGRLELYTMIIYFLPVYWEK</sequence>
<feature type="transmembrane region" description="Helical" evidence="13">
    <location>
        <begin position="12"/>
        <end position="31"/>
    </location>
</feature>
<feature type="transmembrane region" description="Helical" evidence="13">
    <location>
        <begin position="37"/>
        <end position="58"/>
    </location>
</feature>
<evidence type="ECO:0000313" key="15">
    <source>
        <dbReference type="Proteomes" id="UP000182360"/>
    </source>
</evidence>
<protein>
    <submittedName>
        <fullName evidence="14">Trk system potassium uptake protein TrkH</fullName>
    </submittedName>
</protein>
<evidence type="ECO:0000256" key="4">
    <source>
        <dbReference type="ARBA" id="ARBA00022475"/>
    </source>
</evidence>
<evidence type="ECO:0000256" key="11">
    <source>
        <dbReference type="ARBA" id="ARBA00023136"/>
    </source>
</evidence>
<feature type="binding site" evidence="12">
    <location>
        <position position="111"/>
    </location>
    <ligand>
        <name>K(+)</name>
        <dbReference type="ChEBI" id="CHEBI:29103"/>
    </ligand>
</feature>
<dbReference type="PANTHER" id="PTHR32024:SF2">
    <property type="entry name" value="TRK SYSTEM POTASSIUM UPTAKE PROTEIN TRKG-RELATED"/>
    <property type="match status" value="1"/>
</dbReference>
<keyword evidence="3" id="KW-0813">Transport</keyword>
<keyword evidence="9 13" id="KW-1133">Transmembrane helix</keyword>
<dbReference type="GO" id="GO:0015379">
    <property type="term" value="F:potassium:chloride symporter activity"/>
    <property type="evidence" value="ECO:0007669"/>
    <property type="project" value="InterPro"/>
</dbReference>
<feature type="binding site" evidence="12">
    <location>
        <position position="220"/>
    </location>
    <ligand>
        <name>K(+)</name>
        <dbReference type="ChEBI" id="CHEBI:29103"/>
    </ligand>
</feature>
<feature type="binding site" evidence="12">
    <location>
        <position position="315"/>
    </location>
    <ligand>
        <name>K(+)</name>
        <dbReference type="ChEBI" id="CHEBI:29103"/>
    </ligand>
</feature>
<feature type="binding site" evidence="12">
    <location>
        <position position="112"/>
    </location>
    <ligand>
        <name>K(+)</name>
        <dbReference type="ChEBI" id="CHEBI:29103"/>
    </ligand>
</feature>
<keyword evidence="15" id="KW-1185">Reference proteome</keyword>
<feature type="transmembrane region" description="Helical" evidence="13">
    <location>
        <begin position="272"/>
        <end position="294"/>
    </location>
</feature>
<feature type="transmembrane region" description="Helical" evidence="13">
    <location>
        <begin position="454"/>
        <end position="479"/>
    </location>
</feature>
<organism evidence="14 15">
    <name type="scientific">Treponema bryantii</name>
    <dbReference type="NCBI Taxonomy" id="163"/>
    <lineage>
        <taxon>Bacteria</taxon>
        <taxon>Pseudomonadati</taxon>
        <taxon>Spirochaetota</taxon>
        <taxon>Spirochaetia</taxon>
        <taxon>Spirochaetales</taxon>
        <taxon>Treponemataceae</taxon>
        <taxon>Treponema</taxon>
    </lineage>
</organism>
<accession>A0A1H9GIN3</accession>
<keyword evidence="10" id="KW-0406">Ion transport</keyword>
<comment type="similarity">
    <text evidence="2">Belongs to the TrkH potassium transport family.</text>
</comment>